<evidence type="ECO:0000313" key="2">
    <source>
        <dbReference type="Proteomes" id="UP001385951"/>
    </source>
</evidence>
<keyword evidence="2" id="KW-1185">Reference proteome</keyword>
<protein>
    <submittedName>
        <fullName evidence="1">Uncharacterized protein</fullName>
    </submittedName>
</protein>
<gene>
    <name evidence="1" type="ORF">QCA50_013825</name>
</gene>
<dbReference type="Proteomes" id="UP001385951">
    <property type="component" value="Unassembled WGS sequence"/>
</dbReference>
<dbReference type="EMBL" id="JASBNA010000032">
    <property type="protein sequence ID" value="KAK7683152.1"/>
    <property type="molecule type" value="Genomic_DNA"/>
</dbReference>
<organism evidence="1 2">
    <name type="scientific">Cerrena zonata</name>
    <dbReference type="NCBI Taxonomy" id="2478898"/>
    <lineage>
        <taxon>Eukaryota</taxon>
        <taxon>Fungi</taxon>
        <taxon>Dikarya</taxon>
        <taxon>Basidiomycota</taxon>
        <taxon>Agaricomycotina</taxon>
        <taxon>Agaricomycetes</taxon>
        <taxon>Polyporales</taxon>
        <taxon>Cerrenaceae</taxon>
        <taxon>Cerrena</taxon>
    </lineage>
</organism>
<comment type="caution">
    <text evidence="1">The sequence shown here is derived from an EMBL/GenBank/DDBJ whole genome shotgun (WGS) entry which is preliminary data.</text>
</comment>
<evidence type="ECO:0000313" key="1">
    <source>
        <dbReference type="EMBL" id="KAK7683152.1"/>
    </source>
</evidence>
<reference evidence="1 2" key="1">
    <citation type="submission" date="2022-09" db="EMBL/GenBank/DDBJ databases">
        <authorList>
            <person name="Palmer J.M."/>
        </authorList>
    </citation>
    <scope>NUCLEOTIDE SEQUENCE [LARGE SCALE GENOMIC DNA]</scope>
    <source>
        <strain evidence="1 2">DSM 7382</strain>
    </source>
</reference>
<dbReference type="AlphaFoldDB" id="A0AAW0FSS5"/>
<accession>A0AAW0FSS5</accession>
<proteinExistence type="predicted"/>
<sequence>MRRSSPPSLSDPSSGPVLSRVCDCQRGSLTEVAEPEPGKLHTESVNRVIAFCCLRGCKLTYGLVPKCCCNAIYLIHLLV</sequence>
<name>A0AAW0FSS5_9APHY</name>